<reference evidence="2 3" key="1">
    <citation type="journal article" date="2019" name="Environ. Microbiol.">
        <title>Species interactions and distinct microbial communities in high Arctic permafrost affected cryosols are associated with the CH4 and CO2 gas fluxes.</title>
        <authorList>
            <person name="Altshuler I."/>
            <person name="Hamel J."/>
            <person name="Turney S."/>
            <person name="Magnuson E."/>
            <person name="Levesque R."/>
            <person name="Greer C."/>
            <person name="Whyte L.G."/>
        </authorList>
    </citation>
    <scope>NUCLEOTIDE SEQUENCE [LARGE SCALE GENOMIC DNA]</scope>
    <source>
        <strain evidence="2 3">42</strain>
    </source>
</reference>
<feature type="compositionally biased region" description="Basic and acidic residues" evidence="1">
    <location>
        <begin position="37"/>
        <end position="60"/>
    </location>
</feature>
<organism evidence="2 3">
    <name type="scientific">Flavobacterium pectinovorum</name>
    <dbReference type="NCBI Taxonomy" id="29533"/>
    <lineage>
        <taxon>Bacteria</taxon>
        <taxon>Pseudomonadati</taxon>
        <taxon>Bacteroidota</taxon>
        <taxon>Flavobacteriia</taxon>
        <taxon>Flavobacteriales</taxon>
        <taxon>Flavobacteriaceae</taxon>
        <taxon>Flavobacterium</taxon>
    </lineage>
</organism>
<feature type="region of interest" description="Disordered" evidence="1">
    <location>
        <begin position="36"/>
        <end position="88"/>
    </location>
</feature>
<evidence type="ECO:0000256" key="1">
    <source>
        <dbReference type="SAM" id="MobiDB-lite"/>
    </source>
</evidence>
<evidence type="ECO:0000313" key="2">
    <source>
        <dbReference type="EMBL" id="TPG32132.1"/>
    </source>
</evidence>
<feature type="non-terminal residue" evidence="2">
    <location>
        <position position="1"/>
    </location>
</feature>
<accession>A0A502E5N6</accession>
<protein>
    <submittedName>
        <fullName evidence="2">Uncharacterized protein</fullName>
    </submittedName>
</protein>
<sequence>NSLKKGNLQSVTFVVAGVESKMYVEANPQFKTLNVYDGDKQRINHRESKEEKKTESKQKDNSQSNNDDEPSQKEKNSNSRSKKAGRSV</sequence>
<dbReference type="EMBL" id="RCZH01000026">
    <property type="protein sequence ID" value="TPG32132.1"/>
    <property type="molecule type" value="Genomic_DNA"/>
</dbReference>
<gene>
    <name evidence="2" type="ORF">EAH81_26245</name>
</gene>
<evidence type="ECO:0000313" key="3">
    <source>
        <dbReference type="Proteomes" id="UP000319700"/>
    </source>
</evidence>
<name>A0A502E5N6_9FLAO</name>
<proteinExistence type="predicted"/>
<keyword evidence="3" id="KW-1185">Reference proteome</keyword>
<dbReference type="AlphaFoldDB" id="A0A502E5N6"/>
<dbReference type="Proteomes" id="UP000319700">
    <property type="component" value="Unassembled WGS sequence"/>
</dbReference>
<comment type="caution">
    <text evidence="2">The sequence shown here is derived from an EMBL/GenBank/DDBJ whole genome shotgun (WGS) entry which is preliminary data.</text>
</comment>